<dbReference type="SMART" id="SM00862">
    <property type="entry name" value="Trans_reg_C"/>
    <property type="match status" value="1"/>
</dbReference>
<accession>A0ABV3AYS4</accession>
<dbReference type="Gene3D" id="1.25.40.10">
    <property type="entry name" value="Tetratricopeptide repeat domain"/>
    <property type="match status" value="2"/>
</dbReference>
<evidence type="ECO:0000313" key="8">
    <source>
        <dbReference type="EMBL" id="MEU6802041.1"/>
    </source>
</evidence>
<comment type="caution">
    <text evidence="8">The sequence shown here is derived from an EMBL/GenBank/DDBJ whole genome shotgun (WGS) entry which is preliminary data.</text>
</comment>
<feature type="region of interest" description="Disordered" evidence="6">
    <location>
        <begin position="455"/>
        <end position="488"/>
    </location>
</feature>
<dbReference type="SUPFAM" id="SSF46894">
    <property type="entry name" value="C-terminal effector domain of the bipartite response regulators"/>
    <property type="match status" value="1"/>
</dbReference>
<dbReference type="CDD" id="cd15831">
    <property type="entry name" value="BTAD"/>
    <property type="match status" value="1"/>
</dbReference>
<feature type="repeat" description="TPR" evidence="4">
    <location>
        <begin position="953"/>
        <end position="986"/>
    </location>
</feature>
<gene>
    <name evidence="8" type="ORF">ABZ931_13635</name>
</gene>
<dbReference type="Pfam" id="PF13424">
    <property type="entry name" value="TPR_12"/>
    <property type="match status" value="3"/>
</dbReference>
<dbReference type="Proteomes" id="UP001551189">
    <property type="component" value="Unassembled WGS sequence"/>
</dbReference>
<dbReference type="PANTHER" id="PTHR47691">
    <property type="entry name" value="REGULATOR-RELATED"/>
    <property type="match status" value="1"/>
</dbReference>
<protein>
    <submittedName>
        <fullName evidence="8">Tetratricopeptide repeat protein</fullName>
    </submittedName>
</protein>
<feature type="compositionally biased region" description="Basic and acidic residues" evidence="6">
    <location>
        <begin position="458"/>
        <end position="488"/>
    </location>
</feature>
<evidence type="ECO:0000256" key="6">
    <source>
        <dbReference type="SAM" id="MobiDB-lite"/>
    </source>
</evidence>
<dbReference type="InterPro" id="IPR019734">
    <property type="entry name" value="TPR_rpt"/>
</dbReference>
<proteinExistence type="inferred from homology"/>
<dbReference type="PRINTS" id="PR00364">
    <property type="entry name" value="DISEASERSIST"/>
</dbReference>
<dbReference type="RefSeq" id="WP_359694834.1">
    <property type="nucleotide sequence ID" value="NZ_JBEYXT010000048.1"/>
</dbReference>
<evidence type="ECO:0000256" key="3">
    <source>
        <dbReference type="ARBA" id="ARBA00023125"/>
    </source>
</evidence>
<dbReference type="Pfam" id="PF00931">
    <property type="entry name" value="NB-ARC"/>
    <property type="match status" value="1"/>
</dbReference>
<dbReference type="SMART" id="SM01043">
    <property type="entry name" value="BTAD"/>
    <property type="match status" value="1"/>
</dbReference>
<evidence type="ECO:0000256" key="2">
    <source>
        <dbReference type="ARBA" id="ARBA00023012"/>
    </source>
</evidence>
<keyword evidence="4" id="KW-0802">TPR repeat</keyword>
<dbReference type="InterPro" id="IPR016032">
    <property type="entry name" value="Sig_transdc_resp-reg_C-effctor"/>
</dbReference>
<feature type="repeat" description="TPR" evidence="4">
    <location>
        <begin position="873"/>
        <end position="906"/>
    </location>
</feature>
<dbReference type="InterPro" id="IPR011990">
    <property type="entry name" value="TPR-like_helical_dom_sf"/>
</dbReference>
<keyword evidence="9" id="KW-1185">Reference proteome</keyword>
<evidence type="ECO:0000259" key="7">
    <source>
        <dbReference type="PROSITE" id="PS51755"/>
    </source>
</evidence>
<dbReference type="InterPro" id="IPR027417">
    <property type="entry name" value="P-loop_NTPase"/>
</dbReference>
<feature type="compositionally biased region" description="Basic and acidic residues" evidence="6">
    <location>
        <begin position="250"/>
        <end position="260"/>
    </location>
</feature>
<sequence>MEIHVLGPVGLGVQDGRLGLGSGKEASVLAALALDVGRPVPLDSLVDRLWDDPPGRARENVHTYVSRLRRAIREAAPGPSAPAITHRTHTYTLVTAPETVDWHRFLRLADRAGTVAAEGDDTRAATLFREAESLWTEPLAGLPGLWARRVRTALVEKRRAVVGARVAVELRLGRFAETAGELSALVDEYRGDEALAGQLMIAYYGGGRQAEALHLYQRVRRILRTEFGTDPGEELVSVHRHILAGGPPHDLVRRPAERRPTSPAAVRPQRVPDHLPRQGPLVGRRAEMERIRSAIDTASRDGAVVTLESISGMAGVGKSALAIRAAHEFTGRFPDGSLYVNLRAHAQGQEPLTPGAALTTLLRLLEVPPQSIPVDVEERAALWRQALGHRRALIILDDAAGPEQVRPLLPGATECFVLITSRRRLVGLPRGRSLALDVLPTADAVALFRECAGLDGPRPTDRAGKREEPEEQEGRREREQREGRKEREELEEIVRLCGHLPLAIEIAANRLSAHPSWDLAVLRDLLSRTTDRLAQIRDGYSEIARAFEVSYQTLSPAEQSAFRLLSLHPGPEFGPHAAAALLGRPLDETERLLESLLQYHVLQEPVPNRFRFHDLLGEYAHLLCGLQDTDERREAARDRLLDHYLRTADHCDRLLYPRRIRLDLPDPAPAARSAHLPAPRTAADALTWFSTERQNLLSAEQRLRSHGSPARAALLSHVLAGFLDGECYWTDAVRLHGAAAEYWRGAGRRKEWCRALLDLCAAYTATGRFPEADRTAREALTCARTVGDEDARAEALRELGVLHWHMGRYPQALDFQRESLTLCAPAGDRWREARCQNNIAICLLYLSEHEDAQSWFQDAIEGFEATGDERMLAKTLNNLGNLFLRTGDPERARRTLERSLRIAERTGSPSDRAILQINLAEIHLLTGKAPAAVALCREALPVFRRMGAQKNEAITLTRLGRAHRALSDVDRAADHLRQALTLARDIGAALEEVQARRALGLCEFERGRSAAAVRHLTAAIEAARRLQAAEEEAGAEKELDHIRTRVIEFDRLRL</sequence>
<keyword evidence="2" id="KW-0902">Two-component regulatory system</keyword>
<organism evidence="8 9">
    <name type="scientific">Streptomyces neyagawaensis</name>
    <dbReference type="NCBI Taxonomy" id="42238"/>
    <lineage>
        <taxon>Bacteria</taxon>
        <taxon>Bacillati</taxon>
        <taxon>Actinomycetota</taxon>
        <taxon>Actinomycetes</taxon>
        <taxon>Kitasatosporales</taxon>
        <taxon>Streptomycetaceae</taxon>
        <taxon>Streptomyces</taxon>
    </lineage>
</organism>
<dbReference type="PANTHER" id="PTHR47691:SF3">
    <property type="entry name" value="HTH-TYPE TRANSCRIPTIONAL REGULATOR RV0890C-RELATED"/>
    <property type="match status" value="1"/>
</dbReference>
<dbReference type="InterPro" id="IPR005158">
    <property type="entry name" value="BTAD"/>
</dbReference>
<feature type="domain" description="OmpR/PhoB-type" evidence="7">
    <location>
        <begin position="1"/>
        <end position="95"/>
    </location>
</feature>
<feature type="DNA-binding region" description="OmpR/PhoB-type" evidence="5">
    <location>
        <begin position="1"/>
        <end position="95"/>
    </location>
</feature>
<dbReference type="PROSITE" id="PS50005">
    <property type="entry name" value="TPR"/>
    <property type="match status" value="2"/>
</dbReference>
<keyword evidence="3 5" id="KW-0238">DNA-binding</keyword>
<dbReference type="PROSITE" id="PS51755">
    <property type="entry name" value="OMPR_PHOB"/>
    <property type="match status" value="1"/>
</dbReference>
<evidence type="ECO:0000256" key="4">
    <source>
        <dbReference type="PROSITE-ProRule" id="PRU00339"/>
    </source>
</evidence>
<reference evidence="8 9" key="1">
    <citation type="submission" date="2024-06" db="EMBL/GenBank/DDBJ databases">
        <title>The Natural Products Discovery Center: Release of the First 8490 Sequenced Strains for Exploring Actinobacteria Biosynthetic Diversity.</title>
        <authorList>
            <person name="Kalkreuter E."/>
            <person name="Kautsar S.A."/>
            <person name="Yang D."/>
            <person name="Bader C.D."/>
            <person name="Teijaro C.N."/>
            <person name="Fluegel L."/>
            <person name="Davis C.M."/>
            <person name="Simpson J.R."/>
            <person name="Lauterbach L."/>
            <person name="Steele A.D."/>
            <person name="Gui C."/>
            <person name="Meng S."/>
            <person name="Li G."/>
            <person name="Viehrig K."/>
            <person name="Ye F."/>
            <person name="Su P."/>
            <person name="Kiefer A.F."/>
            <person name="Nichols A."/>
            <person name="Cepeda A.J."/>
            <person name="Yan W."/>
            <person name="Fan B."/>
            <person name="Jiang Y."/>
            <person name="Adhikari A."/>
            <person name="Zheng C.-J."/>
            <person name="Schuster L."/>
            <person name="Cowan T.M."/>
            <person name="Smanski M.J."/>
            <person name="Chevrette M.G."/>
            <person name="De Carvalho L.P.S."/>
            <person name="Shen B."/>
        </authorList>
    </citation>
    <scope>NUCLEOTIDE SEQUENCE [LARGE SCALE GENOMIC DNA]</scope>
    <source>
        <strain evidence="8 9">NPDC046851</strain>
    </source>
</reference>
<evidence type="ECO:0000313" key="9">
    <source>
        <dbReference type="Proteomes" id="UP001551189"/>
    </source>
</evidence>
<dbReference type="Pfam" id="PF00486">
    <property type="entry name" value="Trans_reg_C"/>
    <property type="match status" value="1"/>
</dbReference>
<dbReference type="EMBL" id="JBEYXT010000048">
    <property type="protein sequence ID" value="MEU6802041.1"/>
    <property type="molecule type" value="Genomic_DNA"/>
</dbReference>
<comment type="similarity">
    <text evidence="1">Belongs to the AfsR/DnrI/RedD regulatory family.</text>
</comment>
<dbReference type="Gene3D" id="3.40.50.300">
    <property type="entry name" value="P-loop containing nucleotide triphosphate hydrolases"/>
    <property type="match status" value="1"/>
</dbReference>
<evidence type="ECO:0000256" key="1">
    <source>
        <dbReference type="ARBA" id="ARBA00005820"/>
    </source>
</evidence>
<dbReference type="SUPFAM" id="SSF48452">
    <property type="entry name" value="TPR-like"/>
    <property type="match status" value="3"/>
</dbReference>
<dbReference type="InterPro" id="IPR036388">
    <property type="entry name" value="WH-like_DNA-bd_sf"/>
</dbReference>
<dbReference type="InterPro" id="IPR001867">
    <property type="entry name" value="OmpR/PhoB-type_DNA-bd"/>
</dbReference>
<dbReference type="SUPFAM" id="SSF52540">
    <property type="entry name" value="P-loop containing nucleoside triphosphate hydrolases"/>
    <property type="match status" value="1"/>
</dbReference>
<feature type="region of interest" description="Disordered" evidence="6">
    <location>
        <begin position="247"/>
        <end position="280"/>
    </location>
</feature>
<dbReference type="SMART" id="SM00028">
    <property type="entry name" value="TPR"/>
    <property type="match status" value="7"/>
</dbReference>
<evidence type="ECO:0000256" key="5">
    <source>
        <dbReference type="PROSITE-ProRule" id="PRU01091"/>
    </source>
</evidence>
<dbReference type="InterPro" id="IPR002182">
    <property type="entry name" value="NB-ARC"/>
</dbReference>
<dbReference type="Gene3D" id="1.10.10.10">
    <property type="entry name" value="Winged helix-like DNA-binding domain superfamily/Winged helix DNA-binding domain"/>
    <property type="match status" value="1"/>
</dbReference>
<name>A0ABV3AYS4_9ACTN</name>
<dbReference type="Pfam" id="PF03704">
    <property type="entry name" value="BTAD"/>
    <property type="match status" value="1"/>
</dbReference>